<evidence type="ECO:0000313" key="3">
    <source>
        <dbReference type="EMBL" id="MDG0791652.1"/>
    </source>
</evidence>
<protein>
    <submittedName>
        <fullName evidence="3">PilZ domain-containing protein</fullName>
    </submittedName>
</protein>
<evidence type="ECO:0000256" key="1">
    <source>
        <dbReference type="SAM" id="MobiDB-lite"/>
    </source>
</evidence>
<dbReference type="Pfam" id="PF07238">
    <property type="entry name" value="PilZ"/>
    <property type="match status" value="1"/>
</dbReference>
<dbReference type="EMBL" id="JAPDHZ010000003">
    <property type="protein sequence ID" value="MDG0791652.1"/>
    <property type="molecule type" value="Genomic_DNA"/>
</dbReference>
<proteinExistence type="predicted"/>
<dbReference type="InterPro" id="IPR009875">
    <property type="entry name" value="PilZ_domain"/>
</dbReference>
<sequence>MGRVKGADEEVSAAAEVQEAETDADRRKKKRVALNIPLMISIYQWEQAGSFAGQSVDAVLNDVSEDGLQVASSIPLEKDMFVVIHFQQETSLPPMTARIIRIERKEGQFHYGCLLSGLALYQRLQLKEYIESHG</sequence>
<feature type="domain" description="PilZ" evidence="2">
    <location>
        <begin position="25"/>
        <end position="131"/>
    </location>
</feature>
<gene>
    <name evidence="3" type="ORF">OMP38_12810</name>
</gene>
<keyword evidence="4" id="KW-1185">Reference proteome</keyword>
<evidence type="ECO:0000259" key="2">
    <source>
        <dbReference type="Pfam" id="PF07238"/>
    </source>
</evidence>
<dbReference type="GO" id="GO:0035438">
    <property type="term" value="F:cyclic-di-GMP binding"/>
    <property type="evidence" value="ECO:0007669"/>
    <property type="project" value="InterPro"/>
</dbReference>
<comment type="caution">
    <text evidence="3">The sequence shown here is derived from an EMBL/GenBank/DDBJ whole genome shotgun (WGS) entry which is preliminary data.</text>
</comment>
<accession>A0A9X4KGB0</accession>
<organism evidence="3 4">
    <name type="scientific">Cohnella ginsengisoli</name>
    <dbReference type="NCBI Taxonomy" id="425004"/>
    <lineage>
        <taxon>Bacteria</taxon>
        <taxon>Bacillati</taxon>
        <taxon>Bacillota</taxon>
        <taxon>Bacilli</taxon>
        <taxon>Bacillales</taxon>
        <taxon>Paenibacillaceae</taxon>
        <taxon>Cohnella</taxon>
    </lineage>
</organism>
<feature type="region of interest" description="Disordered" evidence="1">
    <location>
        <begin position="1"/>
        <end position="27"/>
    </location>
</feature>
<dbReference type="SUPFAM" id="SSF141371">
    <property type="entry name" value="PilZ domain-like"/>
    <property type="match status" value="1"/>
</dbReference>
<name>A0A9X4KGB0_9BACL</name>
<dbReference type="AlphaFoldDB" id="A0A9X4KGB0"/>
<dbReference type="Gene3D" id="2.40.10.220">
    <property type="entry name" value="predicted glycosyltransferase like domains"/>
    <property type="match status" value="1"/>
</dbReference>
<reference evidence="3 4" key="1">
    <citation type="submission" date="2022-10" db="EMBL/GenBank/DDBJ databases">
        <title>Comparative genomic analysis of Cohnella hashimotonis sp. nov., isolated from the International Space Station.</title>
        <authorList>
            <person name="Simpson A."/>
            <person name="Venkateswaran K."/>
        </authorList>
    </citation>
    <scope>NUCLEOTIDE SEQUENCE [LARGE SCALE GENOMIC DNA]</scope>
    <source>
        <strain evidence="3 4">DSM 18997</strain>
    </source>
</reference>
<dbReference type="Proteomes" id="UP001153387">
    <property type="component" value="Unassembled WGS sequence"/>
</dbReference>
<evidence type="ECO:0000313" key="4">
    <source>
        <dbReference type="Proteomes" id="UP001153387"/>
    </source>
</evidence>